<feature type="domain" description="PepSY" evidence="2">
    <location>
        <begin position="6"/>
        <end position="80"/>
    </location>
</feature>
<dbReference type="Pfam" id="PF13670">
    <property type="entry name" value="PepSY_2"/>
    <property type="match status" value="1"/>
</dbReference>
<protein>
    <recommendedName>
        <fullName evidence="2">PepSY domain-containing protein</fullName>
    </recommendedName>
</protein>
<sequence>MRVVLLASLMIPFAAAATTPVATAPTPIRTPMQLEAHLHAAGYRNVFDVDLDDGLWEAKVRKAGGFWREIAVDPQSGRIFDGAGSRSVESLNSVSQIVADKGYTMMELAEYDGALWEVDAMDAQGRCMSLRVDAASQSIVQSLPDDC</sequence>
<reference evidence="3 4" key="1">
    <citation type="submission" date="2019-12" db="EMBL/GenBank/DDBJ databases">
        <authorList>
            <person name="Xu J."/>
        </authorList>
    </citation>
    <scope>NUCLEOTIDE SEQUENCE [LARGE SCALE GENOMIC DNA]</scope>
    <source>
        <strain evidence="3 4">HX-5-24</strain>
    </source>
</reference>
<name>A0A7C9LI51_9GAMM</name>
<feature type="chain" id="PRO_5029010224" description="PepSY domain-containing protein" evidence="1">
    <location>
        <begin position="17"/>
        <end position="147"/>
    </location>
</feature>
<proteinExistence type="predicted"/>
<keyword evidence="1" id="KW-0732">Signal</keyword>
<organism evidence="3 4">
    <name type="scientific">Noviluteimonas gilva</name>
    <dbReference type="NCBI Taxonomy" id="2682097"/>
    <lineage>
        <taxon>Bacteria</taxon>
        <taxon>Pseudomonadati</taxon>
        <taxon>Pseudomonadota</taxon>
        <taxon>Gammaproteobacteria</taxon>
        <taxon>Lysobacterales</taxon>
        <taxon>Lysobacteraceae</taxon>
        <taxon>Noviluteimonas</taxon>
    </lineage>
</organism>
<dbReference type="Proteomes" id="UP000479692">
    <property type="component" value="Unassembled WGS sequence"/>
</dbReference>
<evidence type="ECO:0000259" key="2">
    <source>
        <dbReference type="Pfam" id="PF13670"/>
    </source>
</evidence>
<feature type="signal peptide" evidence="1">
    <location>
        <begin position="1"/>
        <end position="16"/>
    </location>
</feature>
<keyword evidence="4" id="KW-1185">Reference proteome</keyword>
<comment type="caution">
    <text evidence="3">The sequence shown here is derived from an EMBL/GenBank/DDBJ whole genome shotgun (WGS) entry which is preliminary data.</text>
</comment>
<accession>A0A7C9LI51</accession>
<evidence type="ECO:0000313" key="4">
    <source>
        <dbReference type="Proteomes" id="UP000479692"/>
    </source>
</evidence>
<evidence type="ECO:0000313" key="3">
    <source>
        <dbReference type="EMBL" id="MUV13659.1"/>
    </source>
</evidence>
<dbReference type="EMBL" id="WOXT01000001">
    <property type="protein sequence ID" value="MUV13659.1"/>
    <property type="molecule type" value="Genomic_DNA"/>
</dbReference>
<dbReference type="AlphaFoldDB" id="A0A7C9LI51"/>
<gene>
    <name evidence="3" type="ORF">GN331_05490</name>
</gene>
<evidence type="ECO:0000256" key="1">
    <source>
        <dbReference type="SAM" id="SignalP"/>
    </source>
</evidence>
<dbReference type="InterPro" id="IPR025711">
    <property type="entry name" value="PepSY"/>
</dbReference>
<dbReference type="RefSeq" id="WP_156640841.1">
    <property type="nucleotide sequence ID" value="NZ_WOXT01000001.1"/>
</dbReference>